<evidence type="ECO:0000313" key="12">
    <source>
        <dbReference type="Proteomes" id="UP001408356"/>
    </source>
</evidence>
<dbReference type="InterPro" id="IPR007219">
    <property type="entry name" value="XnlR_reg_dom"/>
</dbReference>
<evidence type="ECO:0000259" key="10">
    <source>
        <dbReference type="SMART" id="SM00906"/>
    </source>
</evidence>
<proteinExistence type="predicted"/>
<protein>
    <submittedName>
        <fullName evidence="11">Zn(2)-C6 fungal-type domain-containing protein</fullName>
    </submittedName>
</protein>
<dbReference type="CDD" id="cd12148">
    <property type="entry name" value="fungal_TF_MHR"/>
    <property type="match status" value="1"/>
</dbReference>
<dbReference type="Proteomes" id="UP001408356">
    <property type="component" value="Unassembled WGS sequence"/>
</dbReference>
<dbReference type="EMBL" id="JARVKF010000190">
    <property type="protein sequence ID" value="KAK9421268.1"/>
    <property type="molecule type" value="Genomic_DNA"/>
</dbReference>
<evidence type="ECO:0000256" key="6">
    <source>
        <dbReference type="ARBA" id="ARBA00023163"/>
    </source>
</evidence>
<feature type="compositionally biased region" description="Basic and acidic residues" evidence="8">
    <location>
        <begin position="159"/>
        <end position="175"/>
    </location>
</feature>
<name>A0ABR2V2Z3_9PEZI</name>
<evidence type="ECO:0000256" key="7">
    <source>
        <dbReference type="ARBA" id="ARBA00023242"/>
    </source>
</evidence>
<keyword evidence="12" id="KW-1185">Reference proteome</keyword>
<keyword evidence="2" id="KW-0479">Metal-binding</keyword>
<evidence type="ECO:0000256" key="3">
    <source>
        <dbReference type="ARBA" id="ARBA00022833"/>
    </source>
</evidence>
<dbReference type="InterPro" id="IPR052202">
    <property type="entry name" value="Yeast_MetPath_Reg"/>
</dbReference>
<feature type="transmembrane region" description="Helical" evidence="9">
    <location>
        <begin position="545"/>
        <end position="565"/>
    </location>
</feature>
<evidence type="ECO:0000256" key="5">
    <source>
        <dbReference type="ARBA" id="ARBA00023125"/>
    </source>
</evidence>
<dbReference type="PANTHER" id="PTHR47782">
    <property type="entry name" value="ZN(II)2CYS6 TRANSCRIPTION FACTOR (EUROFUNG)-RELATED"/>
    <property type="match status" value="1"/>
</dbReference>
<keyword evidence="9" id="KW-1133">Transmembrane helix</keyword>
<feature type="domain" description="Xylanolytic transcriptional activator regulatory" evidence="10">
    <location>
        <begin position="305"/>
        <end position="380"/>
    </location>
</feature>
<evidence type="ECO:0000313" key="11">
    <source>
        <dbReference type="EMBL" id="KAK9421268.1"/>
    </source>
</evidence>
<dbReference type="SMART" id="SM00906">
    <property type="entry name" value="Fungal_trans"/>
    <property type="match status" value="1"/>
</dbReference>
<keyword evidence="5" id="KW-0238">DNA-binding</keyword>
<keyword evidence="6" id="KW-0804">Transcription</keyword>
<feature type="region of interest" description="Disordered" evidence="8">
    <location>
        <begin position="159"/>
        <end position="186"/>
    </location>
</feature>
<evidence type="ECO:0000256" key="1">
    <source>
        <dbReference type="ARBA" id="ARBA00004123"/>
    </source>
</evidence>
<dbReference type="PANTHER" id="PTHR47782:SF12">
    <property type="entry name" value="ZN(II)2CYS6 TRANSCRIPTION FACTOR (EUROFUNG)"/>
    <property type="match status" value="1"/>
</dbReference>
<accession>A0ABR2V2Z3</accession>
<keyword evidence="3" id="KW-0862">Zinc</keyword>
<gene>
    <name evidence="11" type="ORF">SUNI508_05806</name>
</gene>
<keyword evidence="9" id="KW-0472">Membrane</keyword>
<evidence type="ECO:0000256" key="2">
    <source>
        <dbReference type="ARBA" id="ARBA00022723"/>
    </source>
</evidence>
<comment type="caution">
    <text evidence="11">The sequence shown here is derived from an EMBL/GenBank/DDBJ whole genome shotgun (WGS) entry which is preliminary data.</text>
</comment>
<organism evidence="11 12">
    <name type="scientific">Seiridium unicorne</name>
    <dbReference type="NCBI Taxonomy" id="138068"/>
    <lineage>
        <taxon>Eukaryota</taxon>
        <taxon>Fungi</taxon>
        <taxon>Dikarya</taxon>
        <taxon>Ascomycota</taxon>
        <taxon>Pezizomycotina</taxon>
        <taxon>Sordariomycetes</taxon>
        <taxon>Xylariomycetidae</taxon>
        <taxon>Amphisphaeriales</taxon>
        <taxon>Sporocadaceae</taxon>
        <taxon>Seiridium</taxon>
    </lineage>
</organism>
<evidence type="ECO:0000256" key="9">
    <source>
        <dbReference type="SAM" id="Phobius"/>
    </source>
</evidence>
<evidence type="ECO:0000256" key="4">
    <source>
        <dbReference type="ARBA" id="ARBA00023015"/>
    </source>
</evidence>
<keyword evidence="7" id="KW-0539">Nucleus</keyword>
<keyword evidence="4" id="KW-0805">Transcription regulation</keyword>
<sequence>MSSEGHEAHSSKRPRVGERTMLACINYCLVEDPATGLHRPRDYIQSLESRVAYLEWLLQQTRPEVATDHLGAQVSGHDAQGNNPLAINQSAVEPPRSLHASLSPADEARSPLVDDPGLNVLSNEVALLCLSAAGREPQYFGPSSAVPFARIVSNTLGLRRHDNKPGFQENSDKEAQGGMGTSQIMEFPSPSRMRTLSDAYFRNIHPQYPYLHRPTWRSMERECLEASRRGDWRTASHLSLYFVLMVYAIGALALGGHSEVQASEAFYVSALDHVGPLLDLDNLQSVQAILCSAVYSIRSPTGPSLWKISGMAIRHCVELGYHRSAHRYRASSNSLSTEMSKRCFWVAYDIDRVASFILGRPTGISDNAIDVELPLDIDDDNITANGLSCPPRLTAAEPSTGMTAALHSIKLRQLWSKFHDTLYSSISSSFSDNQHELLTSVESLRQELEEWHGTVPAKADGSNSYSLSVFASNDWFKLAYNYSILLLYRPCITEIPELAKNAQQLEGIVSMDVRERMLETCSENARDICLHYRRLYQSQGSHIQFTWGSLHILFLGGLTYLYCLWKSPRIRQQTRQTTVINTCMACTTVLVIIAERWHEAASYRDIFEVLSERTISMMCGGDSDTAPRANAASSGGPWIGEIAQLADMSGFGDAGNPDQADTYVPLQDWITELDYLNAPGDPQWLAQELLRGLRGHDPSGEI</sequence>
<evidence type="ECO:0000256" key="8">
    <source>
        <dbReference type="SAM" id="MobiDB-lite"/>
    </source>
</evidence>
<keyword evidence="9" id="KW-0812">Transmembrane</keyword>
<dbReference type="Pfam" id="PF04082">
    <property type="entry name" value="Fungal_trans"/>
    <property type="match status" value="1"/>
</dbReference>
<comment type="subcellular location">
    <subcellularLocation>
        <location evidence="1">Nucleus</location>
    </subcellularLocation>
</comment>
<reference evidence="11 12" key="1">
    <citation type="journal article" date="2024" name="J. Plant Pathol.">
        <title>Sequence and assembly of the genome of Seiridium unicorne, isolate CBS 538.82, causal agent of cypress canker disease.</title>
        <authorList>
            <person name="Scali E."/>
            <person name="Rocca G.D."/>
            <person name="Danti R."/>
            <person name="Garbelotto M."/>
            <person name="Barberini S."/>
            <person name="Baroncelli R."/>
            <person name="Emiliani G."/>
        </authorList>
    </citation>
    <scope>NUCLEOTIDE SEQUENCE [LARGE SCALE GENOMIC DNA]</scope>
    <source>
        <strain evidence="11 12">BM-138-508</strain>
    </source>
</reference>